<keyword evidence="3" id="KW-1185">Reference proteome</keyword>
<keyword evidence="1" id="KW-0732">Signal</keyword>
<protein>
    <submittedName>
        <fullName evidence="2">Uncharacterized protein</fullName>
    </submittedName>
</protein>
<sequence length="266" mass="31193">MKGNKLLFKNFILAVLCFIGIFAFTPVQARAETVDLESNKQYTIELTGGTTKTMTYTMPKEGSFYIKVIPQYYTYEGERKESDSWWLPITMSVNFKKYEDYNVFKSQGSWNSKNYSFQPGEKVVIEAISTSPSEYIYYYDIEVVLVKEKNFEKEENNSRKTANKITTGNTYRGLLMKDDEDWYTFKAPSTGYYKFYGVNTQLDSGNCDLVLYNTKYKELESLLLNHGDGYKAFKKIKLKKGQRVYLRAKSSFYWDIFYKIKVKKVK</sequence>
<dbReference type="AlphaFoldDB" id="A0A0V8QC79"/>
<dbReference type="Proteomes" id="UP000054874">
    <property type="component" value="Unassembled WGS sequence"/>
</dbReference>
<reference evidence="2 3" key="1">
    <citation type="submission" date="2015-11" db="EMBL/GenBank/DDBJ databases">
        <title>Butyribacter intestini gen. nov., sp. nov., a butyric acid-producing bacterium of the family Lachnospiraceae isolated from the human faeces.</title>
        <authorList>
            <person name="Zou Y."/>
            <person name="Xue W."/>
            <person name="Luo G."/>
            <person name="Lv M."/>
        </authorList>
    </citation>
    <scope>NUCLEOTIDE SEQUENCE [LARGE SCALE GENOMIC DNA]</scope>
    <source>
        <strain evidence="2 3">ACET-33324</strain>
    </source>
</reference>
<proteinExistence type="predicted"/>
<dbReference type="EMBL" id="LNAM01000186">
    <property type="protein sequence ID" value="KSV58092.1"/>
    <property type="molecule type" value="Genomic_DNA"/>
</dbReference>
<feature type="signal peptide" evidence="1">
    <location>
        <begin position="1"/>
        <end position="29"/>
    </location>
</feature>
<dbReference type="SUPFAM" id="SSF89260">
    <property type="entry name" value="Collagen-binding domain"/>
    <property type="match status" value="1"/>
</dbReference>
<gene>
    <name evidence="2" type="ORF">ASU35_03405</name>
</gene>
<organism evidence="2 3">
    <name type="scientific">Acetivibrio ethanolgignens</name>
    <dbReference type="NCBI Taxonomy" id="290052"/>
    <lineage>
        <taxon>Bacteria</taxon>
        <taxon>Bacillati</taxon>
        <taxon>Bacillota</taxon>
        <taxon>Clostridia</taxon>
        <taxon>Eubacteriales</taxon>
        <taxon>Oscillospiraceae</taxon>
        <taxon>Acetivibrio</taxon>
    </lineage>
</organism>
<evidence type="ECO:0000313" key="2">
    <source>
        <dbReference type="EMBL" id="KSV58092.1"/>
    </source>
</evidence>
<comment type="caution">
    <text evidence="2">The sequence shown here is derived from an EMBL/GenBank/DDBJ whole genome shotgun (WGS) entry which is preliminary data.</text>
</comment>
<evidence type="ECO:0000313" key="3">
    <source>
        <dbReference type="Proteomes" id="UP000054874"/>
    </source>
</evidence>
<accession>A0A0V8QC79</accession>
<dbReference type="Gene3D" id="2.60.120.380">
    <property type="match status" value="1"/>
</dbReference>
<name>A0A0V8QC79_9FIRM</name>
<evidence type="ECO:0000256" key="1">
    <source>
        <dbReference type="SAM" id="SignalP"/>
    </source>
</evidence>
<feature type="chain" id="PRO_5039296516" evidence="1">
    <location>
        <begin position="30"/>
        <end position="266"/>
    </location>
</feature>
<dbReference type="STRING" id="290052.ASU35_03405"/>